<evidence type="ECO:0000313" key="6">
    <source>
        <dbReference type="Proteomes" id="UP001446871"/>
    </source>
</evidence>
<dbReference type="Proteomes" id="UP001446871">
    <property type="component" value="Unassembled WGS sequence"/>
</dbReference>
<dbReference type="SUPFAM" id="SSF56645">
    <property type="entry name" value="Acyl-CoA dehydrogenase NM domain-like"/>
    <property type="match status" value="1"/>
</dbReference>
<dbReference type="PANTHER" id="PTHR42707:SF2">
    <property type="entry name" value="ACD11 DEHYDROGENASE"/>
    <property type="match status" value="1"/>
</dbReference>
<sequence>MEASSADRGFFQSLPVLRNQFQDDPTCKRVLSFFLPPKILEQVSSEIEQLGEEVLQPHIFDCITDAEKNLPYIRGGGKNAFGQPVSSELVVSGGWKTLQAQGYECGLGQYTRVIQYMRCLLWEPSSAMTSCPIAMQDGAARLLQLQLAGDTLSPVERKVFQNALDHLNSRDPKQGWTSGQWMTERTGGSDVSKTETIATYSPLSEGASLCDPTEGIPLGPWSISGFKWFASAADSNMTILLAKTPKGLSAFSAPLRRFNQTLLKTASGDKGTTALNGVTISRLKNKMGTKPLPSAELVLEGMRGWLVGEEGRGIQTISTILTITRVRTTMGAMGYLGRGLAIIRAFTKAREVGAGRGACVRLFDNALHLQTLSNLTVEYHGMMLLTFYSSYVMGLEEHAGQNQRPPPAAAARITPQRESVTPPSPILKAYCTKQCIPLLYACMESMGGVGYLENSETEYLNIARLFRDACVLNIWEGTTDVLSTDLVRALKHPQHGEASMAALDNLIKQSAGGEDNIMSRWRALRQTMETTVQAELLSQARDVLWSIAETLQAGLFCVEAEVYPDQRTQEICRRYLTTKLFKEASGPFEAKDARALLRTNQEIVFGSQPLSLPGILSSKM</sequence>
<dbReference type="PANTHER" id="PTHR42707">
    <property type="entry name" value="ACYL-COA DEHYDROGENASE"/>
    <property type="match status" value="1"/>
</dbReference>
<comment type="caution">
    <text evidence="5">The sequence shown here is derived from an EMBL/GenBank/DDBJ whole genome shotgun (WGS) entry which is preliminary data.</text>
</comment>
<evidence type="ECO:0000256" key="2">
    <source>
        <dbReference type="ARBA" id="ARBA00022630"/>
    </source>
</evidence>
<evidence type="ECO:0000256" key="3">
    <source>
        <dbReference type="ARBA" id="ARBA00022827"/>
    </source>
</evidence>
<comment type="similarity">
    <text evidence="1">Belongs to the acyl-CoA dehydrogenase family.</text>
</comment>
<keyword evidence="6" id="KW-1185">Reference proteome</keyword>
<dbReference type="InterPro" id="IPR036250">
    <property type="entry name" value="AcylCo_DH-like_C"/>
</dbReference>
<feature type="domain" description="Acyl-CoA dehydrogenase/oxidase C-terminal" evidence="4">
    <location>
        <begin position="311"/>
        <end position="490"/>
    </location>
</feature>
<name>A0ABR1WIJ8_9PEZI</name>
<dbReference type="SUPFAM" id="SSF47203">
    <property type="entry name" value="Acyl-CoA dehydrogenase C-terminal domain-like"/>
    <property type="match status" value="1"/>
</dbReference>
<evidence type="ECO:0000259" key="4">
    <source>
        <dbReference type="Pfam" id="PF00441"/>
    </source>
</evidence>
<dbReference type="InterPro" id="IPR009075">
    <property type="entry name" value="AcylCo_DH/oxidase_C"/>
</dbReference>
<dbReference type="InterPro" id="IPR009100">
    <property type="entry name" value="AcylCoA_DH/oxidase_NM_dom_sf"/>
</dbReference>
<protein>
    <submittedName>
        <fullName evidence="5">Acyl-CoA dehydrogenase</fullName>
    </submittedName>
</protein>
<dbReference type="Gene3D" id="2.40.110.20">
    <property type="match status" value="1"/>
</dbReference>
<reference evidence="5 6" key="1">
    <citation type="submission" date="2023-01" db="EMBL/GenBank/DDBJ databases">
        <title>Analysis of 21 Apiospora genomes using comparative genomics revels a genus with tremendous synthesis potential of carbohydrate active enzymes and secondary metabolites.</title>
        <authorList>
            <person name="Sorensen T."/>
        </authorList>
    </citation>
    <scope>NUCLEOTIDE SEQUENCE [LARGE SCALE GENOMIC DNA]</scope>
    <source>
        <strain evidence="5 6">CBS 83171</strain>
    </source>
</reference>
<dbReference type="Pfam" id="PF00441">
    <property type="entry name" value="Acyl-CoA_dh_1"/>
    <property type="match status" value="1"/>
</dbReference>
<evidence type="ECO:0000313" key="5">
    <source>
        <dbReference type="EMBL" id="KAK8083338.1"/>
    </source>
</evidence>
<keyword evidence="3" id="KW-0274">FAD</keyword>
<keyword evidence="2" id="KW-0285">Flavoprotein</keyword>
<accession>A0ABR1WIJ8</accession>
<dbReference type="InterPro" id="IPR052904">
    <property type="entry name" value="Acyl-CoA_dehydrogenase-like"/>
</dbReference>
<gene>
    <name evidence="5" type="ORF">PG996_002119</name>
</gene>
<dbReference type="Gene3D" id="1.20.140.10">
    <property type="entry name" value="Butyryl-CoA Dehydrogenase, subunit A, domain 3"/>
    <property type="match status" value="1"/>
</dbReference>
<evidence type="ECO:0000256" key="1">
    <source>
        <dbReference type="ARBA" id="ARBA00009347"/>
    </source>
</evidence>
<proteinExistence type="inferred from homology"/>
<organism evidence="5 6">
    <name type="scientific">Apiospora saccharicola</name>
    <dbReference type="NCBI Taxonomy" id="335842"/>
    <lineage>
        <taxon>Eukaryota</taxon>
        <taxon>Fungi</taxon>
        <taxon>Dikarya</taxon>
        <taxon>Ascomycota</taxon>
        <taxon>Pezizomycotina</taxon>
        <taxon>Sordariomycetes</taxon>
        <taxon>Xylariomycetidae</taxon>
        <taxon>Amphisphaeriales</taxon>
        <taxon>Apiosporaceae</taxon>
        <taxon>Apiospora</taxon>
    </lineage>
</organism>
<dbReference type="EMBL" id="JAQQWM010000001">
    <property type="protein sequence ID" value="KAK8083338.1"/>
    <property type="molecule type" value="Genomic_DNA"/>
</dbReference>